<keyword evidence="8 11" id="KW-0472">Membrane</keyword>
<comment type="similarity">
    <text evidence="3">Belongs to the PIGS family.</text>
</comment>
<feature type="transmembrane region" description="Helical" evidence="11">
    <location>
        <begin position="45"/>
        <end position="63"/>
    </location>
</feature>
<gene>
    <name evidence="12" type="ORF">RND81_04G101800</name>
</gene>
<comment type="pathway">
    <text evidence="2">Glycolipid biosynthesis; glycosylphosphatidylinositol-anchor biosynthesis.</text>
</comment>
<keyword evidence="4" id="KW-0337">GPI-anchor biosynthesis</keyword>
<keyword evidence="7 11" id="KW-1133">Transmembrane helix</keyword>
<feature type="compositionally biased region" description="Basic and acidic residues" evidence="10">
    <location>
        <begin position="1"/>
        <end position="10"/>
    </location>
</feature>
<comment type="caution">
    <text evidence="12">The sequence shown here is derived from an EMBL/GenBank/DDBJ whole genome shotgun (WGS) entry which is preliminary data.</text>
</comment>
<evidence type="ECO:0000256" key="3">
    <source>
        <dbReference type="ARBA" id="ARBA00005316"/>
    </source>
</evidence>
<evidence type="ECO:0000256" key="8">
    <source>
        <dbReference type="ARBA" id="ARBA00023136"/>
    </source>
</evidence>
<evidence type="ECO:0000256" key="7">
    <source>
        <dbReference type="ARBA" id="ARBA00022989"/>
    </source>
</evidence>
<keyword evidence="13" id="KW-1185">Reference proteome</keyword>
<keyword evidence="9" id="KW-0325">Glycoprotein</keyword>
<organism evidence="12 13">
    <name type="scientific">Saponaria officinalis</name>
    <name type="common">Common soapwort</name>
    <name type="synonym">Lychnis saponaria</name>
    <dbReference type="NCBI Taxonomy" id="3572"/>
    <lineage>
        <taxon>Eukaryota</taxon>
        <taxon>Viridiplantae</taxon>
        <taxon>Streptophyta</taxon>
        <taxon>Embryophyta</taxon>
        <taxon>Tracheophyta</taxon>
        <taxon>Spermatophyta</taxon>
        <taxon>Magnoliopsida</taxon>
        <taxon>eudicotyledons</taxon>
        <taxon>Gunneridae</taxon>
        <taxon>Pentapetalae</taxon>
        <taxon>Caryophyllales</taxon>
        <taxon>Caryophyllaceae</taxon>
        <taxon>Caryophylleae</taxon>
        <taxon>Saponaria</taxon>
    </lineage>
</organism>
<protein>
    <recommendedName>
        <fullName evidence="14">GPI transamidase component PIG-S</fullName>
    </recommendedName>
</protein>
<dbReference type="GO" id="GO:0016255">
    <property type="term" value="P:attachment of GPI anchor to protein"/>
    <property type="evidence" value="ECO:0007669"/>
    <property type="project" value="InterPro"/>
</dbReference>
<evidence type="ECO:0000256" key="9">
    <source>
        <dbReference type="ARBA" id="ARBA00023180"/>
    </source>
</evidence>
<comment type="subcellular location">
    <subcellularLocation>
        <location evidence="1">Endoplasmic reticulum membrane</location>
        <topology evidence="1">Multi-pass membrane protein</topology>
    </subcellularLocation>
</comment>
<evidence type="ECO:0000313" key="13">
    <source>
        <dbReference type="Proteomes" id="UP001443914"/>
    </source>
</evidence>
<dbReference type="Pfam" id="PF10510">
    <property type="entry name" value="PIG-S"/>
    <property type="match status" value="1"/>
</dbReference>
<evidence type="ECO:0000256" key="5">
    <source>
        <dbReference type="ARBA" id="ARBA00022692"/>
    </source>
</evidence>
<evidence type="ECO:0000256" key="6">
    <source>
        <dbReference type="ARBA" id="ARBA00022824"/>
    </source>
</evidence>
<dbReference type="EMBL" id="JBDFQZ010000004">
    <property type="protein sequence ID" value="KAK9733934.1"/>
    <property type="molecule type" value="Genomic_DNA"/>
</dbReference>
<dbReference type="GO" id="GO:0006506">
    <property type="term" value="P:GPI anchor biosynthetic process"/>
    <property type="evidence" value="ECO:0007669"/>
    <property type="project" value="UniProtKB-KW"/>
</dbReference>
<dbReference type="AlphaFoldDB" id="A0AAW1LJV2"/>
<dbReference type="PANTHER" id="PTHR21072">
    <property type="entry name" value="GPI TRANSAMIDASE COMPONENT PIG-S"/>
    <property type="match status" value="1"/>
</dbReference>
<reference evidence="12" key="1">
    <citation type="submission" date="2024-03" db="EMBL/GenBank/DDBJ databases">
        <title>WGS assembly of Saponaria officinalis var. Norfolk2.</title>
        <authorList>
            <person name="Jenkins J."/>
            <person name="Shu S."/>
            <person name="Grimwood J."/>
            <person name="Barry K."/>
            <person name="Goodstein D."/>
            <person name="Schmutz J."/>
            <person name="Leebens-Mack J."/>
            <person name="Osbourn A."/>
        </authorList>
    </citation>
    <scope>NUCLEOTIDE SEQUENCE [LARGE SCALE GENOMIC DNA]</scope>
    <source>
        <strain evidence="12">JIC</strain>
    </source>
</reference>
<evidence type="ECO:0000256" key="1">
    <source>
        <dbReference type="ARBA" id="ARBA00004477"/>
    </source>
</evidence>
<evidence type="ECO:0008006" key="14">
    <source>
        <dbReference type="Google" id="ProtNLM"/>
    </source>
</evidence>
<dbReference type="PANTHER" id="PTHR21072:SF13">
    <property type="entry name" value="GPI TRANSAMIDASE COMPONENT PIG-S"/>
    <property type="match status" value="1"/>
</dbReference>
<evidence type="ECO:0000313" key="12">
    <source>
        <dbReference type="EMBL" id="KAK9733934.1"/>
    </source>
</evidence>
<sequence length="615" mass="68804">MPENPTDDKPANFSGDIAGNSAGVSELEADEPSKIRNTKPGIKRLTLTLTLFFSLILGLPFLLKSVEIYRSPLPFKEMDSLSSVIESEGLLFPCRFQAVFLGFDDFNDVEDLGISIADKMRSISSRDQACGSCGKNFSVSVYMELENGGCLQSQGWDRSCSWQCGALKGLIVGDNWKDDNLVDELLDDALSKSQICSGSNEKVYSIVIAKRDEEVRTVVGTHRYGWITGKVSEVEAVERVAEIFVNMFINGGKKEGSIHGEFMPVGADGRLVLSFSLLNADPHDWVYDWDFQRVHKVLFAPIVEALAPIAKISIESQILYHTPKSFFSRWDDQRGAYIYDTKDLPFFVNSNEWHLDTSTAAGGRSKILHFVVYIPSVKECPLSLLLSRGDISTTNGFISPMWGGITVWNPSGCSRHSENDHLPKHTIAFKDMVNISEIFLGQLRQLFGLTSESLYVGSSGRVDILASERGFTQWELDALSRQHTCFNLQSCGNTLGSLSRLVQSLPRMIITDEIGRQVESSLNAAKLARTNASLGDYENSAVSSREARSLAEDAFYHPSIMSISYYSYEHCFAVYSPFFLPVALHVLLATVREWKRYKQENRKYLAWKAEKLHRD</sequence>
<evidence type="ECO:0000256" key="11">
    <source>
        <dbReference type="SAM" id="Phobius"/>
    </source>
</evidence>
<dbReference type="InterPro" id="IPR019540">
    <property type="entry name" value="PtdIno-glycan_biosynth_class_S"/>
</dbReference>
<keyword evidence="5 11" id="KW-0812">Transmembrane</keyword>
<evidence type="ECO:0000256" key="4">
    <source>
        <dbReference type="ARBA" id="ARBA00022502"/>
    </source>
</evidence>
<keyword evidence="6" id="KW-0256">Endoplasmic reticulum</keyword>
<dbReference type="GO" id="GO:0042765">
    <property type="term" value="C:GPI-anchor transamidase complex"/>
    <property type="evidence" value="ECO:0007669"/>
    <property type="project" value="InterPro"/>
</dbReference>
<evidence type="ECO:0000256" key="2">
    <source>
        <dbReference type="ARBA" id="ARBA00004687"/>
    </source>
</evidence>
<name>A0AAW1LJV2_SAPOF</name>
<accession>A0AAW1LJV2</accession>
<proteinExistence type="inferred from homology"/>
<feature type="region of interest" description="Disordered" evidence="10">
    <location>
        <begin position="1"/>
        <end position="32"/>
    </location>
</feature>
<evidence type="ECO:0000256" key="10">
    <source>
        <dbReference type="SAM" id="MobiDB-lite"/>
    </source>
</evidence>
<dbReference type="Proteomes" id="UP001443914">
    <property type="component" value="Unassembled WGS sequence"/>
</dbReference>